<evidence type="ECO:0000313" key="11">
    <source>
        <dbReference type="Ensembl" id="ENSOTSP00005141214.1"/>
    </source>
</evidence>
<evidence type="ECO:0000256" key="2">
    <source>
        <dbReference type="ARBA" id="ARBA00008735"/>
    </source>
</evidence>
<feature type="compositionally biased region" description="Gly residues" evidence="7">
    <location>
        <begin position="440"/>
        <end position="453"/>
    </location>
</feature>
<evidence type="ECO:0000259" key="8">
    <source>
        <dbReference type="PROSITE" id="PS50106"/>
    </source>
</evidence>
<dbReference type="InterPro" id="IPR024580">
    <property type="entry name" value="Dishevelled_C-dom"/>
</dbReference>
<feature type="region of interest" description="Disordered" evidence="7">
    <location>
        <begin position="398"/>
        <end position="488"/>
    </location>
</feature>
<dbReference type="PRINTS" id="PR01760">
    <property type="entry name" value="DISHEVELLED"/>
</dbReference>
<feature type="compositionally biased region" description="Polar residues" evidence="7">
    <location>
        <begin position="421"/>
        <end position="436"/>
    </location>
</feature>
<evidence type="ECO:0008006" key="13">
    <source>
        <dbReference type="Google" id="ProtNLM"/>
    </source>
</evidence>
<dbReference type="Pfam" id="PF12316">
    <property type="entry name" value="Dsh_C"/>
    <property type="match status" value="1"/>
</dbReference>
<dbReference type="SMART" id="SM00021">
    <property type="entry name" value="DAX"/>
    <property type="match status" value="1"/>
</dbReference>
<reference evidence="11" key="2">
    <citation type="submission" date="2025-08" db="UniProtKB">
        <authorList>
            <consortium name="Ensembl"/>
        </authorList>
    </citation>
    <scope>IDENTIFICATION</scope>
</reference>
<dbReference type="GO" id="GO:0035556">
    <property type="term" value="P:intracellular signal transduction"/>
    <property type="evidence" value="ECO:0007669"/>
    <property type="project" value="InterPro"/>
</dbReference>
<organism evidence="11 12">
    <name type="scientific">Oncorhynchus tshawytscha</name>
    <name type="common">Chinook salmon</name>
    <name type="synonym">Salmo tshawytscha</name>
    <dbReference type="NCBI Taxonomy" id="74940"/>
    <lineage>
        <taxon>Eukaryota</taxon>
        <taxon>Metazoa</taxon>
        <taxon>Chordata</taxon>
        <taxon>Craniata</taxon>
        <taxon>Vertebrata</taxon>
        <taxon>Euteleostomi</taxon>
        <taxon>Actinopterygii</taxon>
        <taxon>Neopterygii</taxon>
        <taxon>Teleostei</taxon>
        <taxon>Protacanthopterygii</taxon>
        <taxon>Salmoniformes</taxon>
        <taxon>Salmonidae</taxon>
        <taxon>Salmoninae</taxon>
        <taxon>Oncorhynchus</taxon>
    </lineage>
</organism>
<dbReference type="PROSITE" id="PS50841">
    <property type="entry name" value="DIX"/>
    <property type="match status" value="1"/>
</dbReference>
<dbReference type="Proteomes" id="UP000694402">
    <property type="component" value="Unassembled WGS sequence"/>
</dbReference>
<comment type="similarity">
    <text evidence="2">Belongs to the DSH family.</text>
</comment>
<accession>A0AAZ3RMP1</accession>
<dbReference type="SMART" id="SM00228">
    <property type="entry name" value="PDZ"/>
    <property type="match status" value="1"/>
</dbReference>
<dbReference type="Ensembl" id="ENSOTST00005186532.1">
    <property type="protein sequence ID" value="ENSOTSP00005141214.1"/>
    <property type="gene ID" value="ENSOTSG00005023093.2"/>
</dbReference>
<dbReference type="Pfam" id="PF00778">
    <property type="entry name" value="DIX"/>
    <property type="match status" value="1"/>
</dbReference>
<dbReference type="InterPro" id="IPR036390">
    <property type="entry name" value="WH_DNA-bd_sf"/>
</dbReference>
<name>A0AAZ3RMP1_ONCTS</name>
<feature type="region of interest" description="Disordered" evidence="7">
    <location>
        <begin position="500"/>
        <end position="535"/>
    </location>
</feature>
<dbReference type="InterPro" id="IPR001158">
    <property type="entry name" value="DIX"/>
</dbReference>
<proteinExistence type="inferred from homology"/>
<keyword evidence="5 6" id="KW-0879">Wnt signaling pathway</keyword>
<dbReference type="GO" id="GO:0005109">
    <property type="term" value="F:frizzled binding"/>
    <property type="evidence" value="ECO:0007669"/>
    <property type="project" value="TreeGrafter"/>
</dbReference>
<feature type="domain" description="DEP" evidence="9">
    <location>
        <begin position="276"/>
        <end position="350"/>
    </location>
</feature>
<dbReference type="AlphaFoldDB" id="A0AAZ3RMP1"/>
<dbReference type="InterPro" id="IPR000591">
    <property type="entry name" value="DEP_dom"/>
</dbReference>
<dbReference type="InterPro" id="IPR008339">
    <property type="entry name" value="Dishevelled_fam"/>
</dbReference>
<protein>
    <recommendedName>
        <fullName evidence="13">Dishevelled segment polarity protein 3a</fullName>
    </recommendedName>
</protein>
<feature type="domain" description="DIX" evidence="10">
    <location>
        <begin position="1"/>
        <end position="82"/>
    </location>
</feature>
<evidence type="ECO:0000256" key="5">
    <source>
        <dbReference type="ARBA" id="ARBA00022687"/>
    </source>
</evidence>
<dbReference type="Pfam" id="PF00610">
    <property type="entry name" value="DEP"/>
    <property type="match status" value="1"/>
</dbReference>
<feature type="region of interest" description="Disordered" evidence="7">
    <location>
        <begin position="363"/>
        <end position="385"/>
    </location>
</feature>
<dbReference type="GO" id="GO:0005829">
    <property type="term" value="C:cytosol"/>
    <property type="evidence" value="ECO:0007669"/>
    <property type="project" value="TreeGrafter"/>
</dbReference>
<dbReference type="PROSITE" id="PS50186">
    <property type="entry name" value="DEP"/>
    <property type="match status" value="1"/>
</dbReference>
<keyword evidence="3" id="KW-0217">Developmental protein</keyword>
<dbReference type="CDD" id="cd04438">
    <property type="entry name" value="DEP_dishevelled"/>
    <property type="match status" value="1"/>
</dbReference>
<dbReference type="SUPFAM" id="SSF50156">
    <property type="entry name" value="PDZ domain-like"/>
    <property type="match status" value="1"/>
</dbReference>
<dbReference type="FunFam" id="1.10.10.10:FF:000040">
    <property type="entry name" value="segment polarity protein dishevelled homolog DVL-3"/>
    <property type="match status" value="1"/>
</dbReference>
<dbReference type="InterPro" id="IPR001478">
    <property type="entry name" value="PDZ"/>
</dbReference>
<feature type="compositionally biased region" description="Low complexity" evidence="7">
    <location>
        <begin position="470"/>
        <end position="488"/>
    </location>
</feature>
<dbReference type="CDD" id="cd06717">
    <property type="entry name" value="PDZ_Dishevelled-like"/>
    <property type="match status" value="1"/>
</dbReference>
<comment type="subcellular location">
    <subcellularLocation>
        <location evidence="1">Cytoplasm</location>
    </subcellularLocation>
</comment>
<evidence type="ECO:0000313" key="12">
    <source>
        <dbReference type="Proteomes" id="UP000694402"/>
    </source>
</evidence>
<dbReference type="GeneTree" id="ENSGT00950000182903"/>
<dbReference type="FunFam" id="2.30.42.10:FF:000014">
    <property type="entry name" value="Segment polarity protein dishevelled homolog DVL-3"/>
    <property type="match status" value="1"/>
</dbReference>
<gene>
    <name evidence="11" type="primary">DVL3</name>
</gene>
<evidence type="ECO:0000256" key="3">
    <source>
        <dbReference type="ARBA" id="ARBA00022473"/>
    </source>
</evidence>
<dbReference type="InterPro" id="IPR029071">
    <property type="entry name" value="Ubiquitin-like_domsf"/>
</dbReference>
<evidence type="ECO:0000256" key="7">
    <source>
        <dbReference type="SAM" id="MobiDB-lite"/>
    </source>
</evidence>
<reference evidence="11" key="3">
    <citation type="submission" date="2025-09" db="UniProtKB">
        <authorList>
            <consortium name="Ensembl"/>
        </authorList>
    </citation>
    <scope>IDENTIFICATION</scope>
</reference>
<dbReference type="SUPFAM" id="SSF54236">
    <property type="entry name" value="Ubiquitin-like"/>
    <property type="match status" value="1"/>
</dbReference>
<evidence type="ECO:0000256" key="1">
    <source>
        <dbReference type="ARBA" id="ARBA00004496"/>
    </source>
</evidence>
<dbReference type="Gene3D" id="2.40.240.130">
    <property type="match status" value="1"/>
</dbReference>
<dbReference type="Gene3D" id="1.10.10.10">
    <property type="entry name" value="Winged helix-like DNA-binding domain superfamily/Winged helix DNA-binding domain"/>
    <property type="match status" value="1"/>
</dbReference>
<dbReference type="GO" id="GO:0060070">
    <property type="term" value="P:canonical Wnt signaling pathway"/>
    <property type="evidence" value="ECO:0007669"/>
    <property type="project" value="TreeGrafter"/>
</dbReference>
<evidence type="ECO:0000259" key="9">
    <source>
        <dbReference type="PROSITE" id="PS50186"/>
    </source>
</evidence>
<dbReference type="InterPro" id="IPR038207">
    <property type="entry name" value="DIX_dom_sf"/>
</dbReference>
<evidence type="ECO:0000256" key="4">
    <source>
        <dbReference type="ARBA" id="ARBA00022490"/>
    </source>
</evidence>
<dbReference type="InterPro" id="IPR015506">
    <property type="entry name" value="Dsh/Dvl-rel"/>
</dbReference>
<dbReference type="SUPFAM" id="SSF46785">
    <property type="entry name" value="Winged helix' DNA-binding domain"/>
    <property type="match status" value="1"/>
</dbReference>
<keyword evidence="12" id="KW-1185">Reference proteome</keyword>
<keyword evidence="4" id="KW-0963">Cytoplasm</keyword>
<reference evidence="12" key="1">
    <citation type="journal article" date="2018" name="PLoS ONE">
        <title>Chinook salmon (Oncorhynchus tshawytscha) genome and transcriptome.</title>
        <authorList>
            <person name="Christensen K.A."/>
            <person name="Leong J.S."/>
            <person name="Sakhrani D."/>
            <person name="Biagi C.A."/>
            <person name="Minkley D.R."/>
            <person name="Withler R.E."/>
            <person name="Rondeau E.B."/>
            <person name="Koop B.F."/>
            <person name="Devlin R.H."/>
        </authorList>
    </citation>
    <scope>NUCLEOTIDE SEQUENCE [LARGE SCALE GENOMIC DNA]</scope>
</reference>
<dbReference type="PANTHER" id="PTHR10878:SF6">
    <property type="entry name" value="SEGMENT POLARITY PROTEIN DISHEVELLED HOMOLOG DVL-3"/>
    <property type="match status" value="1"/>
</dbReference>
<evidence type="ECO:0000259" key="10">
    <source>
        <dbReference type="PROSITE" id="PS50841"/>
    </source>
</evidence>
<sequence length="553" mass="59737">MGETKVIYHLDDQETPYLVKLAVPADRVTLADFKNVLKKPNYKFFFKSMDDDFGVVKEEISDDNAKLPCFNGRVVSWVSARTLHLCLKCFSVTDSTMSLNIITVTLNMEKYNFLGISIVGQSNERGDGGIYIGSIMKGGAVAADGRIEPGDMLLQVNDINFENMNNDDAVRVLRDIVHKPGPITLTVAKCWDPNPRSCFALPRSEPIRPIDPAAWVSHTAAMTGVYPAYGMSPSMSTVTSTSSSIGSSVPETERFDDFHLSIHSDMSTVAKAMASPESGLEVRDRMWLKITIANAFIGSDVVDWLFHHMEGFSDRREARKYASNLLKAGYIRHTVNKITFSEQCYYTFGDLCGNMTHLSLHDHDGSSGGASDQDTLPPLPHPGAAPWPMSLPYQFSIAQPYNPQPQHDLPQGFPGVGAGSAGSQHSEGSSGSNCSKTEGRGGAGGSNKLGGSGSESEIRSNRVPSERSAAPSERSIRSSYSHRSAHSSHSLAYSPGLVYGPPGLPPNPPHLATAAPGAPPGRQLANAPPELTGSRQSLRMAVGNRGEFFVDVM</sequence>
<feature type="domain" description="PDZ" evidence="8">
    <location>
        <begin position="103"/>
        <end position="175"/>
    </location>
</feature>
<dbReference type="Pfam" id="PF00595">
    <property type="entry name" value="PDZ"/>
    <property type="match status" value="1"/>
</dbReference>
<evidence type="ECO:0000256" key="6">
    <source>
        <dbReference type="PROSITE-ProRule" id="PRU00069"/>
    </source>
</evidence>
<dbReference type="PROSITE" id="PS50106">
    <property type="entry name" value="PDZ"/>
    <property type="match status" value="1"/>
</dbReference>
<dbReference type="SMART" id="SM00049">
    <property type="entry name" value="DEP"/>
    <property type="match status" value="1"/>
</dbReference>
<dbReference type="InterPro" id="IPR036388">
    <property type="entry name" value="WH-like_DNA-bd_sf"/>
</dbReference>
<dbReference type="InterPro" id="IPR036034">
    <property type="entry name" value="PDZ_sf"/>
</dbReference>
<dbReference type="FunFam" id="2.40.240.130:FF:000001">
    <property type="entry name" value="Segment polarity protein dishevelled homolog DVL-1"/>
    <property type="match status" value="1"/>
</dbReference>
<dbReference type="Gene3D" id="2.30.42.10">
    <property type="match status" value="1"/>
</dbReference>
<dbReference type="PANTHER" id="PTHR10878">
    <property type="entry name" value="SEGMENT POLARITY PROTEIN DISHEVELLED"/>
    <property type="match status" value="1"/>
</dbReference>